<evidence type="ECO:0000313" key="2">
    <source>
        <dbReference type="Proteomes" id="UP000078492"/>
    </source>
</evidence>
<accession>A0A195DWG7</accession>
<sequence>MREKRRAFIENIREERRSVMESLKVKERLWEERIRGIEEKMIERENRVKEWIEKAEGKFREREEEGNVIFWNTAGVNNKDKEFWKYIGKFEFVSLCETWLEEDDWKKIEGKLPSSHKWECVYARREKKRGRVKGGFINGLRKEWIENSSLIHKKEEGVVIRVQLDATRQRQWEECRLRSARYNKRYKEFDTGSRGPNYLRKENLGRLGIGEGVRGLVRLRCGNMEEGNKYCIEKEMKVCVFCGGEADRMEHCVEECQRTSS</sequence>
<protein>
    <submittedName>
        <fullName evidence="1">Uncharacterized protein</fullName>
    </submittedName>
</protein>
<gene>
    <name evidence="1" type="ORF">ALC57_10453</name>
</gene>
<dbReference type="Proteomes" id="UP000078492">
    <property type="component" value="Unassembled WGS sequence"/>
</dbReference>
<reference evidence="1 2" key="1">
    <citation type="submission" date="2015-09" db="EMBL/GenBank/DDBJ databases">
        <title>Trachymyrmex cornetzi WGS genome.</title>
        <authorList>
            <person name="Nygaard S."/>
            <person name="Hu H."/>
            <person name="Boomsma J."/>
            <person name="Zhang G."/>
        </authorList>
    </citation>
    <scope>NUCLEOTIDE SEQUENCE [LARGE SCALE GENOMIC DNA]</scope>
    <source>
        <strain evidence="1">Tcor2-1</strain>
        <tissue evidence="1">Whole body</tissue>
    </source>
</reference>
<name>A0A195DWG7_9HYME</name>
<dbReference type="EMBL" id="KQ980204">
    <property type="protein sequence ID" value="KYN17233.1"/>
    <property type="molecule type" value="Genomic_DNA"/>
</dbReference>
<dbReference type="AlphaFoldDB" id="A0A195DWG7"/>
<keyword evidence="2" id="KW-1185">Reference proteome</keyword>
<proteinExistence type="predicted"/>
<evidence type="ECO:0000313" key="1">
    <source>
        <dbReference type="EMBL" id="KYN17233.1"/>
    </source>
</evidence>
<organism evidence="1 2">
    <name type="scientific">Trachymyrmex cornetzi</name>
    <dbReference type="NCBI Taxonomy" id="471704"/>
    <lineage>
        <taxon>Eukaryota</taxon>
        <taxon>Metazoa</taxon>
        <taxon>Ecdysozoa</taxon>
        <taxon>Arthropoda</taxon>
        <taxon>Hexapoda</taxon>
        <taxon>Insecta</taxon>
        <taxon>Pterygota</taxon>
        <taxon>Neoptera</taxon>
        <taxon>Endopterygota</taxon>
        <taxon>Hymenoptera</taxon>
        <taxon>Apocrita</taxon>
        <taxon>Aculeata</taxon>
        <taxon>Formicoidea</taxon>
        <taxon>Formicidae</taxon>
        <taxon>Myrmicinae</taxon>
        <taxon>Trachymyrmex</taxon>
    </lineage>
</organism>